<evidence type="ECO:0000313" key="2">
    <source>
        <dbReference type="Proteomes" id="UP001163603"/>
    </source>
</evidence>
<name>A0ACC0X3Q1_9ROSI</name>
<protein>
    <submittedName>
        <fullName evidence="1">Uncharacterized protein</fullName>
    </submittedName>
</protein>
<gene>
    <name evidence="1" type="ORF">Pint_33967</name>
</gene>
<evidence type="ECO:0000313" key="1">
    <source>
        <dbReference type="EMBL" id="KAJ0010162.1"/>
    </source>
</evidence>
<proteinExistence type="predicted"/>
<keyword evidence="2" id="KW-1185">Reference proteome</keyword>
<sequence>MLYDLNKYLTISTSPCFMFRGCHWLGISSFFRIIYRDLKPENILLHKDGHIVLSDFDLSFMTSCKPRVCFHIPIIVCIFIRICTLSCFLSYVPRAWII</sequence>
<reference evidence="2" key="1">
    <citation type="journal article" date="2023" name="G3 (Bethesda)">
        <title>Genome assembly and association tests identify interacting loci associated with vigor, precocity, and sex in interspecific pistachio rootstocks.</title>
        <authorList>
            <person name="Palmer W."/>
            <person name="Jacygrad E."/>
            <person name="Sagayaradj S."/>
            <person name="Cavanaugh K."/>
            <person name="Han R."/>
            <person name="Bertier L."/>
            <person name="Beede B."/>
            <person name="Kafkas S."/>
            <person name="Golino D."/>
            <person name="Preece J."/>
            <person name="Michelmore R."/>
        </authorList>
    </citation>
    <scope>NUCLEOTIDE SEQUENCE [LARGE SCALE GENOMIC DNA]</scope>
</reference>
<dbReference type="EMBL" id="CM047749">
    <property type="protein sequence ID" value="KAJ0010162.1"/>
    <property type="molecule type" value="Genomic_DNA"/>
</dbReference>
<dbReference type="Proteomes" id="UP001163603">
    <property type="component" value="Chromosome 14"/>
</dbReference>
<organism evidence="1 2">
    <name type="scientific">Pistacia integerrima</name>
    <dbReference type="NCBI Taxonomy" id="434235"/>
    <lineage>
        <taxon>Eukaryota</taxon>
        <taxon>Viridiplantae</taxon>
        <taxon>Streptophyta</taxon>
        <taxon>Embryophyta</taxon>
        <taxon>Tracheophyta</taxon>
        <taxon>Spermatophyta</taxon>
        <taxon>Magnoliopsida</taxon>
        <taxon>eudicotyledons</taxon>
        <taxon>Gunneridae</taxon>
        <taxon>Pentapetalae</taxon>
        <taxon>rosids</taxon>
        <taxon>malvids</taxon>
        <taxon>Sapindales</taxon>
        <taxon>Anacardiaceae</taxon>
        <taxon>Pistacia</taxon>
    </lineage>
</organism>
<comment type="caution">
    <text evidence="1">The sequence shown here is derived from an EMBL/GenBank/DDBJ whole genome shotgun (WGS) entry which is preliminary data.</text>
</comment>
<accession>A0ACC0X3Q1</accession>